<keyword evidence="9" id="KW-1185">Reference proteome</keyword>
<dbReference type="PANTHER" id="PTHR10869:SF246">
    <property type="entry name" value="TRANSMEMBRANE PROLYL 4-HYDROXYLASE"/>
    <property type="match status" value="1"/>
</dbReference>
<evidence type="ECO:0000256" key="1">
    <source>
        <dbReference type="ARBA" id="ARBA00001961"/>
    </source>
</evidence>
<organism evidence="8 9">
    <name type="scientific">Hyphococcus aureus</name>
    <dbReference type="NCBI Taxonomy" id="2666033"/>
    <lineage>
        <taxon>Bacteria</taxon>
        <taxon>Pseudomonadati</taxon>
        <taxon>Pseudomonadota</taxon>
        <taxon>Alphaproteobacteria</taxon>
        <taxon>Parvularculales</taxon>
        <taxon>Parvularculaceae</taxon>
        <taxon>Hyphococcus</taxon>
    </lineage>
</organism>
<keyword evidence="4" id="KW-0223">Dioxygenase</keyword>
<reference evidence="8 9" key="1">
    <citation type="submission" date="2024-09" db="EMBL/GenBank/DDBJ databases">
        <authorList>
            <person name="Zhang Z.-H."/>
        </authorList>
    </citation>
    <scope>NUCLEOTIDE SEQUENCE [LARGE SCALE GENOMIC DNA]</scope>
    <source>
        <strain evidence="8 9">HHTR114</strain>
    </source>
</reference>
<dbReference type="InterPro" id="IPR044862">
    <property type="entry name" value="Pro_4_hyd_alph_FE2OG_OXY"/>
</dbReference>
<dbReference type="InterPro" id="IPR045054">
    <property type="entry name" value="P4HA-like"/>
</dbReference>
<keyword evidence="6" id="KW-0408">Iron</keyword>
<dbReference type="GO" id="GO:0016491">
    <property type="term" value="F:oxidoreductase activity"/>
    <property type="evidence" value="ECO:0007669"/>
    <property type="project" value="UniProtKB-KW"/>
</dbReference>
<name>A0ABW1KYE4_9PROT</name>
<evidence type="ECO:0000256" key="4">
    <source>
        <dbReference type="ARBA" id="ARBA00022964"/>
    </source>
</evidence>
<keyword evidence="2" id="KW-0479">Metal-binding</keyword>
<sequence length="236" mass="26432">MYNDRGYIEGGPLRPDRWAEIVSDQPGGVIITAGGVPPGFLMVQNFLTPQICDAIVAECENQLGERHTVAGGDDMSPQRSETRSSEFIDVRSLSADINGIVKHVFENVVGHHFKVGIDWFELPEILRYRDGGEYKPHADADNWDPMKREWKRVLDRDYSILLYLNEGYAGGEIDFPNFGLKLQPRKGLLLAFPSDARYVHAARPVTAGVRYALVSWAAAKGTLRTSLEPRPHSIRL</sequence>
<evidence type="ECO:0000313" key="9">
    <source>
        <dbReference type="Proteomes" id="UP001596116"/>
    </source>
</evidence>
<dbReference type="InterPro" id="IPR006620">
    <property type="entry name" value="Pro_4_hyd_alph"/>
</dbReference>
<evidence type="ECO:0000256" key="3">
    <source>
        <dbReference type="ARBA" id="ARBA00022896"/>
    </source>
</evidence>
<dbReference type="Gene3D" id="2.60.120.620">
    <property type="entry name" value="q2cbj1_9rhob like domain"/>
    <property type="match status" value="1"/>
</dbReference>
<dbReference type="EMBL" id="JBHPON010000002">
    <property type="protein sequence ID" value="MFC6037111.1"/>
    <property type="molecule type" value="Genomic_DNA"/>
</dbReference>
<evidence type="ECO:0000256" key="2">
    <source>
        <dbReference type="ARBA" id="ARBA00022723"/>
    </source>
</evidence>
<evidence type="ECO:0000313" key="8">
    <source>
        <dbReference type="EMBL" id="MFC6037111.1"/>
    </source>
</evidence>
<dbReference type="Pfam" id="PF13640">
    <property type="entry name" value="2OG-FeII_Oxy_3"/>
    <property type="match status" value="1"/>
</dbReference>
<dbReference type="SMART" id="SM00702">
    <property type="entry name" value="P4Hc"/>
    <property type="match status" value="1"/>
</dbReference>
<feature type="domain" description="Fe2OG dioxygenase" evidence="7">
    <location>
        <begin position="118"/>
        <end position="219"/>
    </location>
</feature>
<gene>
    <name evidence="8" type="ORF">ACFMB1_16265</name>
</gene>
<keyword evidence="3" id="KW-0847">Vitamin C</keyword>
<dbReference type="Proteomes" id="UP001596116">
    <property type="component" value="Unassembled WGS sequence"/>
</dbReference>
<accession>A0ABW1KYE4</accession>
<evidence type="ECO:0000256" key="6">
    <source>
        <dbReference type="ARBA" id="ARBA00023004"/>
    </source>
</evidence>
<evidence type="ECO:0000256" key="5">
    <source>
        <dbReference type="ARBA" id="ARBA00023002"/>
    </source>
</evidence>
<dbReference type="RefSeq" id="WP_379881645.1">
    <property type="nucleotide sequence ID" value="NZ_JBHPON010000002.1"/>
</dbReference>
<protein>
    <submittedName>
        <fullName evidence="8">Prolyl hydroxylase family protein</fullName>
        <ecNumber evidence="8">1.14.11.-</ecNumber>
    </submittedName>
</protein>
<dbReference type="PROSITE" id="PS51471">
    <property type="entry name" value="FE2OG_OXY"/>
    <property type="match status" value="1"/>
</dbReference>
<dbReference type="InterPro" id="IPR005123">
    <property type="entry name" value="Oxoglu/Fe-dep_dioxygenase_dom"/>
</dbReference>
<dbReference type="PANTHER" id="PTHR10869">
    <property type="entry name" value="PROLYL 4-HYDROXYLASE ALPHA SUBUNIT"/>
    <property type="match status" value="1"/>
</dbReference>
<comment type="cofactor">
    <cofactor evidence="1">
        <name>L-ascorbate</name>
        <dbReference type="ChEBI" id="CHEBI:38290"/>
    </cofactor>
</comment>
<keyword evidence="5 8" id="KW-0560">Oxidoreductase</keyword>
<proteinExistence type="predicted"/>
<comment type="caution">
    <text evidence="8">The sequence shown here is derived from an EMBL/GenBank/DDBJ whole genome shotgun (WGS) entry which is preliminary data.</text>
</comment>
<dbReference type="EC" id="1.14.11.-" evidence="8"/>
<evidence type="ECO:0000259" key="7">
    <source>
        <dbReference type="PROSITE" id="PS51471"/>
    </source>
</evidence>